<dbReference type="InterPro" id="IPR013396">
    <property type="entry name" value="CRISPR-assoc_prot_Csy4"/>
</dbReference>
<sequence>MNFYQDITLLSDSDIALGFLWQKLYQQVHIALVDKKIGENLSAVAVGFPEYGQRGFPLGRKLRLYAEEQSQLERVDVASYVERLSDYVHVKSIKPVPQATGYVSFRRYHAKGQARIEKDELNKAKRWAAKSGKPLEDCLLALEKTRPEPETGLPYIWMESQRAKKRDGSSARKFPLFINMEEHERAKHGELNCYGLSSPGAPVGLPVF</sequence>
<dbReference type="Gene3D" id="3.30.70.2540">
    <property type="entry name" value="CRISPR-associated endoribonuclease Cas6/Csy4"/>
    <property type="match status" value="1"/>
</dbReference>
<gene>
    <name evidence="1" type="ORF">HNR38_002041</name>
</gene>
<keyword evidence="2" id="KW-1185">Reference proteome</keyword>
<dbReference type="NCBIfam" id="TIGR02563">
    <property type="entry name" value="cas_Csy4"/>
    <property type="match status" value="1"/>
</dbReference>
<keyword evidence="1" id="KW-0540">Nuclease</keyword>
<evidence type="ECO:0000313" key="1">
    <source>
        <dbReference type="EMBL" id="MBB5321552.1"/>
    </source>
</evidence>
<dbReference type="GO" id="GO:0004519">
    <property type="term" value="F:endonuclease activity"/>
    <property type="evidence" value="ECO:0007669"/>
    <property type="project" value="UniProtKB-KW"/>
</dbReference>
<dbReference type="AlphaFoldDB" id="A0A840U995"/>
<evidence type="ECO:0000313" key="2">
    <source>
        <dbReference type="Proteomes" id="UP000591735"/>
    </source>
</evidence>
<organism evidence="1 2">
    <name type="scientific">Marinobacter oulmenensis</name>
    <dbReference type="NCBI Taxonomy" id="643747"/>
    <lineage>
        <taxon>Bacteria</taxon>
        <taxon>Pseudomonadati</taxon>
        <taxon>Pseudomonadota</taxon>
        <taxon>Gammaproteobacteria</taxon>
        <taxon>Pseudomonadales</taxon>
        <taxon>Marinobacteraceae</taxon>
        <taxon>Marinobacter</taxon>
    </lineage>
</organism>
<dbReference type="Proteomes" id="UP000591735">
    <property type="component" value="Unassembled WGS sequence"/>
</dbReference>
<dbReference type="CDD" id="cd09739">
    <property type="entry name" value="Cas6_I-F"/>
    <property type="match status" value="1"/>
</dbReference>
<reference evidence="1 2" key="1">
    <citation type="submission" date="2020-08" db="EMBL/GenBank/DDBJ databases">
        <title>Genomic Encyclopedia of Type Strains, Phase IV (KMG-IV): sequencing the most valuable type-strain genomes for metagenomic binning, comparative biology and taxonomic classification.</title>
        <authorList>
            <person name="Goeker M."/>
        </authorList>
    </citation>
    <scope>NUCLEOTIDE SEQUENCE [LARGE SCALE GENOMIC DNA]</scope>
    <source>
        <strain evidence="1 2">DSM 22359</strain>
    </source>
</reference>
<dbReference type="GO" id="GO:0043571">
    <property type="term" value="P:maintenance of CRISPR repeat elements"/>
    <property type="evidence" value="ECO:0007669"/>
    <property type="project" value="InterPro"/>
</dbReference>
<protein>
    <submittedName>
        <fullName evidence="1">CRISPR-associated endonuclease Csy4</fullName>
        <ecNumber evidence="1">3.1.-.-</ecNumber>
    </submittedName>
</protein>
<dbReference type="RefSeq" id="WP_183703306.1">
    <property type="nucleotide sequence ID" value="NZ_JACHFE010000004.1"/>
</dbReference>
<comment type="caution">
    <text evidence="1">The sequence shown here is derived from an EMBL/GenBank/DDBJ whole genome shotgun (WGS) entry which is preliminary data.</text>
</comment>
<keyword evidence="1" id="KW-0255">Endonuclease</keyword>
<dbReference type="EC" id="3.1.-.-" evidence="1"/>
<proteinExistence type="predicted"/>
<keyword evidence="1" id="KW-0378">Hydrolase</keyword>
<name>A0A840U995_9GAMM</name>
<dbReference type="InterPro" id="IPR042564">
    <property type="entry name" value="CRISPR-Cas6/Csy4_sf"/>
</dbReference>
<dbReference type="GO" id="GO:0016787">
    <property type="term" value="F:hydrolase activity"/>
    <property type="evidence" value="ECO:0007669"/>
    <property type="project" value="UniProtKB-KW"/>
</dbReference>
<dbReference type="EMBL" id="JACHFE010000004">
    <property type="protein sequence ID" value="MBB5321552.1"/>
    <property type="molecule type" value="Genomic_DNA"/>
</dbReference>
<accession>A0A840U995</accession>
<dbReference type="Pfam" id="PF09618">
    <property type="entry name" value="Cas_Csy4"/>
    <property type="match status" value="1"/>
</dbReference>